<protein>
    <submittedName>
        <fullName evidence="1">Uncharacterized protein</fullName>
    </submittedName>
</protein>
<gene>
    <name evidence="1" type="ORF">LVJ81_00675</name>
</gene>
<proteinExistence type="predicted"/>
<reference evidence="1" key="2">
    <citation type="journal article" date="2022" name="Res Sq">
        <title>Evolution of multicellular longitudinally dividing oral cavity symbionts (Neisseriaceae).</title>
        <authorList>
            <person name="Nyongesa S."/>
            <person name="Weber P."/>
            <person name="Bernet E."/>
            <person name="Pullido F."/>
            <person name="Nieckarz M."/>
            <person name="Delaby M."/>
            <person name="Nieves C."/>
            <person name="Viehboeck T."/>
            <person name="Krause N."/>
            <person name="Rivera-Millot A."/>
            <person name="Nakamura A."/>
            <person name="Vischer N."/>
            <person name="VanNieuwenhze M."/>
            <person name="Brun Y."/>
            <person name="Cava F."/>
            <person name="Bulgheresi S."/>
            <person name="Veyrier F."/>
        </authorList>
    </citation>
    <scope>NUCLEOTIDE SEQUENCE</scope>
    <source>
        <strain evidence="1">SAG 1488-6</strain>
    </source>
</reference>
<name>A0ABY4EAW8_VITST</name>
<sequence>MFMIHLANYCEPFFSTEFFGEVKSLFNPRLHTATAIFMPQQKTIEWDDGMDNKDLNQLNEAFGNWVGNPLNSFFSVVPKPTPNH</sequence>
<dbReference type="RefSeq" id="WP_019957942.1">
    <property type="nucleotide sequence ID" value="NZ_CP091512.1"/>
</dbReference>
<dbReference type="Proteomes" id="UP000832034">
    <property type="component" value="Chromosome"/>
</dbReference>
<evidence type="ECO:0000313" key="1">
    <source>
        <dbReference type="EMBL" id="UOO92597.1"/>
    </source>
</evidence>
<accession>A0ABY4EAW8</accession>
<dbReference type="EMBL" id="CP091512">
    <property type="protein sequence ID" value="UOO92597.1"/>
    <property type="molecule type" value="Genomic_DNA"/>
</dbReference>
<evidence type="ECO:0000313" key="2">
    <source>
        <dbReference type="Proteomes" id="UP000832034"/>
    </source>
</evidence>
<keyword evidence="2" id="KW-1185">Reference proteome</keyword>
<reference evidence="1" key="1">
    <citation type="submission" date="2021-12" db="EMBL/GenBank/DDBJ databases">
        <authorList>
            <person name="Veyrier F.J."/>
        </authorList>
    </citation>
    <scope>NUCLEOTIDE SEQUENCE</scope>
    <source>
        <strain evidence="1">SAG 1488-6</strain>
    </source>
</reference>
<organism evidence="1 2">
    <name type="scientific">Vitreoscilla stercoraria</name>
    <dbReference type="NCBI Taxonomy" id="61"/>
    <lineage>
        <taxon>Bacteria</taxon>
        <taxon>Pseudomonadati</taxon>
        <taxon>Pseudomonadota</taxon>
        <taxon>Betaproteobacteria</taxon>
        <taxon>Neisseriales</taxon>
        <taxon>Neisseriaceae</taxon>
        <taxon>Vitreoscilla</taxon>
    </lineage>
</organism>